<feature type="non-terminal residue" evidence="2">
    <location>
        <position position="174"/>
    </location>
</feature>
<evidence type="ECO:0000313" key="3">
    <source>
        <dbReference type="Proteomes" id="UP000807825"/>
    </source>
</evidence>
<dbReference type="Proteomes" id="UP000807825">
    <property type="component" value="Unassembled WGS sequence"/>
</dbReference>
<proteinExistence type="predicted"/>
<gene>
    <name evidence="2" type="ORF">HY912_18305</name>
</gene>
<evidence type="ECO:0000259" key="1">
    <source>
        <dbReference type="Pfam" id="PF05157"/>
    </source>
</evidence>
<dbReference type="Gene3D" id="3.30.300.160">
    <property type="entry name" value="Type II secretion system, protein E, N-terminal domain"/>
    <property type="match status" value="1"/>
</dbReference>
<dbReference type="InterPro" id="IPR007831">
    <property type="entry name" value="T2SS_GspE_N"/>
</dbReference>
<dbReference type="EMBL" id="JACRDE010000480">
    <property type="protein sequence ID" value="MBI5251445.1"/>
    <property type="molecule type" value="Genomic_DNA"/>
</dbReference>
<protein>
    <recommendedName>
        <fullName evidence="1">Type II secretion system protein GspE N-terminal domain-containing protein</fullName>
    </recommendedName>
</protein>
<sequence length="174" mass="19917">MHLYDDVNQIAEILFDEGYLDDNGLVRMQEAELYVKDRLAQERARQVKQSIPHAHQITALEIISQMKLTGPKGALEEPALVEALAGHMGYPFMRLESLELDPDFVTRTLPQKFSDRFLLIPIEESNGKLRISIFDPTQREVLEDVSRVTGKDLEIVISPKADIMKIILEFHGFR</sequence>
<dbReference type="Pfam" id="PF05157">
    <property type="entry name" value="MshEN"/>
    <property type="match status" value="1"/>
</dbReference>
<dbReference type="AlphaFoldDB" id="A0A9D6Z4Z3"/>
<dbReference type="SUPFAM" id="SSF160246">
    <property type="entry name" value="EspE N-terminal domain-like"/>
    <property type="match status" value="1"/>
</dbReference>
<name>A0A9D6Z4Z3_9BACT</name>
<feature type="domain" description="Type II secretion system protein GspE N-terminal" evidence="1">
    <location>
        <begin position="88"/>
        <end position="169"/>
    </location>
</feature>
<organism evidence="2 3">
    <name type="scientific">Desulfomonile tiedjei</name>
    <dbReference type="NCBI Taxonomy" id="2358"/>
    <lineage>
        <taxon>Bacteria</taxon>
        <taxon>Pseudomonadati</taxon>
        <taxon>Thermodesulfobacteriota</taxon>
        <taxon>Desulfomonilia</taxon>
        <taxon>Desulfomonilales</taxon>
        <taxon>Desulfomonilaceae</taxon>
        <taxon>Desulfomonile</taxon>
    </lineage>
</organism>
<dbReference type="InterPro" id="IPR037257">
    <property type="entry name" value="T2SS_E_N_sf"/>
</dbReference>
<accession>A0A9D6Z4Z3</accession>
<comment type="caution">
    <text evidence="2">The sequence shown here is derived from an EMBL/GenBank/DDBJ whole genome shotgun (WGS) entry which is preliminary data.</text>
</comment>
<reference evidence="2" key="1">
    <citation type="submission" date="2020-07" db="EMBL/GenBank/DDBJ databases">
        <title>Huge and variable diversity of episymbiotic CPR bacteria and DPANN archaea in groundwater ecosystems.</title>
        <authorList>
            <person name="He C.Y."/>
            <person name="Keren R."/>
            <person name="Whittaker M."/>
            <person name="Farag I.F."/>
            <person name="Doudna J."/>
            <person name="Cate J.H.D."/>
            <person name="Banfield J.F."/>
        </authorList>
    </citation>
    <scope>NUCLEOTIDE SEQUENCE</scope>
    <source>
        <strain evidence="2">NC_groundwater_1664_Pr3_B-0.1um_52_9</strain>
    </source>
</reference>
<evidence type="ECO:0000313" key="2">
    <source>
        <dbReference type="EMBL" id="MBI5251445.1"/>
    </source>
</evidence>